<feature type="domain" description="Tyrosine specific protein phosphatases" evidence="4">
    <location>
        <begin position="87"/>
        <end position="145"/>
    </location>
</feature>
<keyword evidence="6" id="KW-1185">Reference proteome</keyword>
<dbReference type="InterPro" id="IPR029021">
    <property type="entry name" value="Prot-tyrosine_phosphatase-like"/>
</dbReference>
<dbReference type="PANTHER" id="PTHR10159:SF519">
    <property type="entry name" value="DUAL SPECIFICITY PROTEIN PHOSPHATASE MPK3"/>
    <property type="match status" value="1"/>
</dbReference>
<evidence type="ECO:0000259" key="3">
    <source>
        <dbReference type="PROSITE" id="PS50054"/>
    </source>
</evidence>
<reference evidence="5 6" key="2">
    <citation type="journal article" date="2015" name="BMC Genomics">
        <title>The genome sequence of Pseudoplusia includens single nucleopolyhedrovirus and an analysis of p26 gene evolution in the baculoviruses.</title>
        <authorList>
            <person name="Craveiro S.R."/>
            <person name="Inglis P.W."/>
            <person name="Togawa R.C."/>
            <person name="Grynberg P."/>
            <person name="Melo F.L."/>
            <person name="Ribeiro Z.M.A."/>
            <person name="Ribeiro B.M."/>
            <person name="Bao S.N."/>
            <person name="Castro M.E.B."/>
        </authorList>
    </citation>
    <scope>NUCLEOTIDE SEQUENCE [LARGE SCALE GENOMIC DNA]</scope>
</reference>
<dbReference type="GeneID" id="22974500"/>
<dbReference type="SUPFAM" id="SSF52799">
    <property type="entry name" value="(Phosphotyrosine protein) phosphatases II"/>
    <property type="match status" value="1"/>
</dbReference>
<dbReference type="EMBL" id="KJ631622">
    <property type="protein sequence ID" value="AJD80823.1"/>
    <property type="molecule type" value="Genomic_DNA"/>
</dbReference>
<evidence type="ECO:0000256" key="1">
    <source>
        <dbReference type="ARBA" id="ARBA00022801"/>
    </source>
</evidence>
<protein>
    <submittedName>
        <fullName evidence="5">Phosphotyrosine phosphatase 2</fullName>
    </submittedName>
</protein>
<accession>A0A0B4ZZL3</accession>
<dbReference type="PROSITE" id="PS50054">
    <property type="entry name" value="TYR_PHOSPHATASE_DUAL"/>
    <property type="match status" value="1"/>
</dbReference>
<dbReference type="CDD" id="cd14498">
    <property type="entry name" value="DSP"/>
    <property type="match status" value="1"/>
</dbReference>
<evidence type="ECO:0000313" key="6">
    <source>
        <dbReference type="Proteomes" id="UP000203835"/>
    </source>
</evidence>
<gene>
    <name evidence="5" type="primary">ORF-133</name>
</gene>
<sequence>MNYIKVAVDHGDGIPINASKITDNLYLGGAIYDRDMLENFLRQENITAVVTVWNDPPIFAGKNDIIDAIDNYLYINIDDNERADIQSQFSKSFDFLLNKIDLEKRRVYVHCHAGVSRSATIVIHYLTKRTGYNLDEIYNYVASKRSVINPNPSFKRQLMSEFLRS</sequence>
<dbReference type="InterPro" id="IPR016130">
    <property type="entry name" value="Tyr_Pase_AS"/>
</dbReference>
<reference evidence="5 6" key="1">
    <citation type="journal article" date="2013" name="J. Invertebr. Pathol.">
        <title>Pseudoplusia includens single nucleopolyhedrovirus: genetic diversity, phylogeny and hypervariability of the pif-2 gene.</title>
        <authorList>
            <person name="Craveiro S.R."/>
            <person name="Melo F.L."/>
            <person name="Ribeiro Z.M."/>
            <person name="Ribeiro B.M."/>
            <person name="Bao S.N."/>
            <person name="Inglis P.W."/>
            <person name="Castro M.E."/>
        </authorList>
    </citation>
    <scope>NUCLEOTIDE SEQUENCE [LARGE SCALE GENOMIC DNA]</scope>
</reference>
<feature type="domain" description="Tyrosine-protein phosphatase" evidence="3">
    <location>
        <begin position="17"/>
        <end position="165"/>
    </location>
</feature>
<proteinExistence type="predicted"/>
<name>A0A0B4ZZL3_9ABAC</name>
<keyword evidence="2" id="KW-0904">Protein phosphatase</keyword>
<keyword evidence="1" id="KW-0378">Hydrolase</keyword>
<organism evidence="5 6">
    <name type="scientific">Pseudoplusia includens SNPV IE</name>
    <dbReference type="NCBI Taxonomy" id="1592335"/>
    <lineage>
        <taxon>Viruses</taxon>
        <taxon>Viruses incertae sedis</taxon>
        <taxon>Naldaviricetes</taxon>
        <taxon>Lefavirales</taxon>
        <taxon>Baculoviridae</taxon>
        <taxon>Alphabaculovirus</taxon>
        <taxon>Alphabaculovirus chrincludentis</taxon>
        <taxon>Alphabaculovirus alterchrincludentis</taxon>
    </lineage>
</organism>
<dbReference type="InterPro" id="IPR000387">
    <property type="entry name" value="Tyr_Pase_dom"/>
</dbReference>
<dbReference type="Gene3D" id="3.90.190.10">
    <property type="entry name" value="Protein tyrosine phosphatase superfamily"/>
    <property type="match status" value="1"/>
</dbReference>
<dbReference type="InterPro" id="IPR020422">
    <property type="entry name" value="TYR_PHOSPHATASE_DUAL_dom"/>
</dbReference>
<dbReference type="Pfam" id="PF00782">
    <property type="entry name" value="DSPc"/>
    <property type="match status" value="1"/>
</dbReference>
<evidence type="ECO:0000256" key="2">
    <source>
        <dbReference type="ARBA" id="ARBA00022912"/>
    </source>
</evidence>
<dbReference type="KEGG" id="vg:22974500"/>
<dbReference type="PROSITE" id="PS50056">
    <property type="entry name" value="TYR_PHOSPHATASE_2"/>
    <property type="match status" value="1"/>
</dbReference>
<evidence type="ECO:0000259" key="4">
    <source>
        <dbReference type="PROSITE" id="PS50056"/>
    </source>
</evidence>
<dbReference type="InterPro" id="IPR000340">
    <property type="entry name" value="Dual-sp_phosphatase_cat-dom"/>
</dbReference>
<dbReference type="PROSITE" id="PS00383">
    <property type="entry name" value="TYR_PHOSPHATASE_1"/>
    <property type="match status" value="1"/>
</dbReference>
<dbReference type="OrthoDB" id="12612at10239"/>
<dbReference type="PANTHER" id="PTHR10159">
    <property type="entry name" value="DUAL SPECIFICITY PROTEIN PHOSPHATASE"/>
    <property type="match status" value="1"/>
</dbReference>
<dbReference type="RefSeq" id="YP_009117046.1">
    <property type="nucleotide sequence ID" value="NC_026268.1"/>
</dbReference>
<evidence type="ECO:0000313" key="5">
    <source>
        <dbReference type="EMBL" id="AJD80823.1"/>
    </source>
</evidence>
<dbReference type="SMART" id="SM00195">
    <property type="entry name" value="DSPc"/>
    <property type="match status" value="1"/>
</dbReference>
<dbReference type="Proteomes" id="UP000203835">
    <property type="component" value="Segment"/>
</dbReference>
<dbReference type="GO" id="GO:0004721">
    <property type="term" value="F:phosphoprotein phosphatase activity"/>
    <property type="evidence" value="ECO:0007669"/>
    <property type="project" value="UniProtKB-KW"/>
</dbReference>